<dbReference type="AlphaFoldDB" id="A0A0P6XB40"/>
<dbReference type="STRING" id="1134406.ADN00_02895"/>
<keyword evidence="3" id="KW-1185">Reference proteome</keyword>
<evidence type="ECO:0000313" key="3">
    <source>
        <dbReference type="Proteomes" id="UP000050417"/>
    </source>
</evidence>
<organism evidence="2 3">
    <name type="scientific">Ornatilinea apprima</name>
    <dbReference type="NCBI Taxonomy" id="1134406"/>
    <lineage>
        <taxon>Bacteria</taxon>
        <taxon>Bacillati</taxon>
        <taxon>Chloroflexota</taxon>
        <taxon>Anaerolineae</taxon>
        <taxon>Anaerolineales</taxon>
        <taxon>Anaerolineaceae</taxon>
        <taxon>Ornatilinea</taxon>
    </lineage>
</organism>
<dbReference type="Proteomes" id="UP000050417">
    <property type="component" value="Unassembled WGS sequence"/>
</dbReference>
<dbReference type="Pfam" id="PF13788">
    <property type="entry name" value="DUF4180"/>
    <property type="match status" value="1"/>
</dbReference>
<sequence>MNYQVGQRGLIQWVELLPHQALITSENDALDWVGVCGELRALRLLVHESNLPEAFFDLRSGLAGGVLLKFSNYRMRVAAVVSAERASQGRFGEMVQETNRGSQFRVFQDATAAREWLAK</sequence>
<proteinExistence type="predicted"/>
<dbReference type="InterPro" id="IPR025438">
    <property type="entry name" value="DUF4180"/>
</dbReference>
<dbReference type="OrthoDB" id="8595425at2"/>
<protein>
    <recommendedName>
        <fullName evidence="1">DUF4180 domain-containing protein</fullName>
    </recommendedName>
</protein>
<evidence type="ECO:0000259" key="1">
    <source>
        <dbReference type="Pfam" id="PF13788"/>
    </source>
</evidence>
<dbReference type="RefSeq" id="WP_075061455.1">
    <property type="nucleotide sequence ID" value="NZ_LGCL01000013.1"/>
</dbReference>
<reference evidence="2 3" key="1">
    <citation type="submission" date="2015-07" db="EMBL/GenBank/DDBJ databases">
        <title>Genome sequence of Ornatilinea apprima DSM 23815.</title>
        <authorList>
            <person name="Hemp J."/>
            <person name="Ward L.M."/>
            <person name="Pace L.A."/>
            <person name="Fischer W.W."/>
        </authorList>
    </citation>
    <scope>NUCLEOTIDE SEQUENCE [LARGE SCALE GENOMIC DNA]</scope>
    <source>
        <strain evidence="2 3">P3M-1</strain>
    </source>
</reference>
<feature type="domain" description="DUF4180" evidence="1">
    <location>
        <begin position="14"/>
        <end position="117"/>
    </location>
</feature>
<evidence type="ECO:0000313" key="2">
    <source>
        <dbReference type="EMBL" id="KPL79392.1"/>
    </source>
</evidence>
<accession>A0A0P6XB40</accession>
<gene>
    <name evidence="2" type="ORF">ADN00_02895</name>
</gene>
<dbReference type="EMBL" id="LGCL01000013">
    <property type="protein sequence ID" value="KPL79392.1"/>
    <property type="molecule type" value="Genomic_DNA"/>
</dbReference>
<name>A0A0P6XB40_9CHLR</name>
<comment type="caution">
    <text evidence="2">The sequence shown here is derived from an EMBL/GenBank/DDBJ whole genome shotgun (WGS) entry which is preliminary data.</text>
</comment>